<sequence>MADRKKLVDMNLTKPSITRQCGLLGLARSTYYHKPNPISEQDLQIMHTMDRMYHEDPTRGTRRYADDLAHEGYKVGRDKVRRLMQLMAIAAIYCKPRTTVADPAKYKYPYLLRGLHINRTNQVWKIDISYIPLRKGFLYLVAIIDVHSRYIVGWDISNTMEAEWVVGCVKQAVARHGAPEIINSDQGSQFTSDEYITYITSLKTVKISMDGKGRATDNAHIERFFRTIKHEKIYLHLPENGQELYALCSEFITFYNTKRSHSKIGKIPPVKRYLPAA</sequence>
<proteinExistence type="predicted"/>
<dbReference type="NCBIfam" id="NF033516">
    <property type="entry name" value="transpos_IS3"/>
    <property type="match status" value="1"/>
</dbReference>
<dbReference type="InterPro" id="IPR036397">
    <property type="entry name" value="RNaseH_sf"/>
</dbReference>
<dbReference type="InterPro" id="IPR048020">
    <property type="entry name" value="Transpos_IS3"/>
</dbReference>
<comment type="caution">
    <text evidence="2">The sequence shown here is derived from an EMBL/GenBank/DDBJ whole genome shotgun (WGS) entry which is preliminary data.</text>
</comment>
<dbReference type="Pfam" id="PF13276">
    <property type="entry name" value="HTH_21"/>
    <property type="match status" value="1"/>
</dbReference>
<dbReference type="EMBL" id="JAFIDN010000002">
    <property type="protein sequence ID" value="MBP3191892.1"/>
    <property type="molecule type" value="Genomic_DNA"/>
</dbReference>
<evidence type="ECO:0000313" key="2">
    <source>
        <dbReference type="EMBL" id="MBP3191892.1"/>
    </source>
</evidence>
<dbReference type="PANTHER" id="PTHR46889">
    <property type="entry name" value="TRANSPOSASE INSF FOR INSERTION SEQUENCE IS3B-RELATED"/>
    <property type="match status" value="1"/>
</dbReference>
<keyword evidence="3" id="KW-1185">Reference proteome</keyword>
<dbReference type="Proteomes" id="UP000673975">
    <property type="component" value="Unassembled WGS sequence"/>
</dbReference>
<dbReference type="Gene3D" id="3.30.420.10">
    <property type="entry name" value="Ribonuclease H-like superfamily/Ribonuclease H"/>
    <property type="match status" value="1"/>
</dbReference>
<dbReference type="AlphaFoldDB" id="A0A8J7RS12"/>
<dbReference type="Pfam" id="PF13683">
    <property type="entry name" value="rve_3"/>
    <property type="match status" value="1"/>
</dbReference>
<protein>
    <submittedName>
        <fullName evidence="2">IS3 family transposase</fullName>
    </submittedName>
</protein>
<dbReference type="PROSITE" id="PS50994">
    <property type="entry name" value="INTEGRASE"/>
    <property type="match status" value="1"/>
</dbReference>
<evidence type="ECO:0000313" key="3">
    <source>
        <dbReference type="Proteomes" id="UP000673975"/>
    </source>
</evidence>
<evidence type="ECO:0000259" key="1">
    <source>
        <dbReference type="PROSITE" id="PS50994"/>
    </source>
</evidence>
<dbReference type="PANTHER" id="PTHR46889:SF7">
    <property type="entry name" value="TRANSPOSASE FOR INSERTION SEQUENCE ELEMENT IS904"/>
    <property type="match status" value="1"/>
</dbReference>
<gene>
    <name evidence="2" type="ORF">NATSA_04355</name>
</gene>
<dbReference type="InterPro" id="IPR001584">
    <property type="entry name" value="Integrase_cat-core"/>
</dbReference>
<name>A0A8J7RS12_9BACT</name>
<dbReference type="SUPFAM" id="SSF53098">
    <property type="entry name" value="Ribonuclease H-like"/>
    <property type="match status" value="1"/>
</dbReference>
<reference evidence="2" key="1">
    <citation type="submission" date="2021-02" db="EMBL/GenBank/DDBJ databases">
        <title>Natronogracilivirga saccharolytica gen. nov. sp. nov. a new anaerobic, haloalkiliphilic carbohydrate-fermenting bacterium from soda lake and proposing of Cyclonatronumiaceae fam. nov. in the phylum Balneolaeota.</title>
        <authorList>
            <person name="Zhilina T.N."/>
            <person name="Sorokin D.Y."/>
            <person name="Zavarzina D.G."/>
            <person name="Toshchakov S.V."/>
            <person name="Kublanov I.V."/>
        </authorList>
    </citation>
    <scope>NUCLEOTIDE SEQUENCE</scope>
    <source>
        <strain evidence="2">Z-1702</strain>
    </source>
</reference>
<dbReference type="GO" id="GO:0003676">
    <property type="term" value="F:nucleic acid binding"/>
    <property type="evidence" value="ECO:0007669"/>
    <property type="project" value="InterPro"/>
</dbReference>
<dbReference type="Pfam" id="PF00665">
    <property type="entry name" value="rve"/>
    <property type="match status" value="1"/>
</dbReference>
<dbReference type="InterPro" id="IPR012337">
    <property type="entry name" value="RNaseH-like_sf"/>
</dbReference>
<feature type="domain" description="Integrase catalytic" evidence="1">
    <location>
        <begin position="105"/>
        <end position="276"/>
    </location>
</feature>
<accession>A0A8J7RS12</accession>
<organism evidence="2 3">
    <name type="scientific">Natronogracilivirga saccharolytica</name>
    <dbReference type="NCBI Taxonomy" id="2812953"/>
    <lineage>
        <taxon>Bacteria</taxon>
        <taxon>Pseudomonadati</taxon>
        <taxon>Balneolota</taxon>
        <taxon>Balneolia</taxon>
        <taxon>Balneolales</taxon>
        <taxon>Cyclonatronaceae</taxon>
        <taxon>Natronogracilivirga</taxon>
    </lineage>
</organism>
<dbReference type="GO" id="GO:0015074">
    <property type="term" value="P:DNA integration"/>
    <property type="evidence" value="ECO:0007669"/>
    <property type="project" value="InterPro"/>
</dbReference>
<dbReference type="InterPro" id="IPR050900">
    <property type="entry name" value="Transposase_IS3/IS150/IS904"/>
</dbReference>
<dbReference type="InterPro" id="IPR025948">
    <property type="entry name" value="HTH-like_dom"/>
</dbReference>